<comment type="caution">
    <text evidence="5">The sequence shown here is derived from an EMBL/GenBank/DDBJ whole genome shotgun (WGS) entry which is preliminary data.</text>
</comment>
<dbReference type="InterPro" id="IPR019887">
    <property type="entry name" value="Tscrpt_reg_AsnC/Lrp_C"/>
</dbReference>
<dbReference type="PANTHER" id="PTHR30154:SF34">
    <property type="entry name" value="TRANSCRIPTIONAL REGULATOR AZLB"/>
    <property type="match status" value="1"/>
</dbReference>
<keyword evidence="2" id="KW-0238">DNA-binding</keyword>
<dbReference type="Gene3D" id="1.10.10.10">
    <property type="entry name" value="Winged helix-like DNA-binding domain superfamily/Winged helix DNA-binding domain"/>
    <property type="match status" value="1"/>
</dbReference>
<sequence length="163" mass="17892">MATAKLDELDRRLIDLLSQDARVSNRAIAAQLGVTEGTVRGRIKRLQSERLIAFTAITGLAMARKSRLAFINIEAETGSVRAVMGALSRLPEVDGVMATTGRFNILALCLFDELEMLADIASERIRVLPGVRHVETAIAIKTFKYNARLVKITQPPEAQSEES</sequence>
<reference evidence="5 6" key="1">
    <citation type="submission" date="2021-08" db="EMBL/GenBank/DDBJ databases">
        <authorList>
            <person name="Tuo L."/>
        </authorList>
    </citation>
    <scope>NUCLEOTIDE SEQUENCE [LARGE SCALE GENOMIC DNA]</scope>
    <source>
        <strain evidence="5 6">JCM 31229</strain>
    </source>
</reference>
<dbReference type="SMART" id="SM00344">
    <property type="entry name" value="HTH_ASNC"/>
    <property type="match status" value="1"/>
</dbReference>
<dbReference type="Pfam" id="PF01037">
    <property type="entry name" value="AsnC_trans_reg"/>
    <property type="match status" value="1"/>
</dbReference>
<evidence type="ECO:0000256" key="1">
    <source>
        <dbReference type="ARBA" id="ARBA00023015"/>
    </source>
</evidence>
<dbReference type="InterPro" id="IPR011008">
    <property type="entry name" value="Dimeric_a/b-barrel"/>
</dbReference>
<dbReference type="InterPro" id="IPR036390">
    <property type="entry name" value="WH_DNA-bd_sf"/>
</dbReference>
<dbReference type="RefSeq" id="WP_222988827.1">
    <property type="nucleotide sequence ID" value="NZ_JAINVV010000003.1"/>
</dbReference>
<protein>
    <submittedName>
        <fullName evidence="5">Lrp/AsnC family transcriptional regulator</fullName>
    </submittedName>
</protein>
<organism evidence="5 6">
    <name type="scientific">Sphingomonas colocasiae</name>
    <dbReference type="NCBI Taxonomy" id="1848973"/>
    <lineage>
        <taxon>Bacteria</taxon>
        <taxon>Pseudomonadati</taxon>
        <taxon>Pseudomonadota</taxon>
        <taxon>Alphaproteobacteria</taxon>
        <taxon>Sphingomonadales</taxon>
        <taxon>Sphingomonadaceae</taxon>
        <taxon>Sphingomonas</taxon>
    </lineage>
</organism>
<evidence type="ECO:0000313" key="6">
    <source>
        <dbReference type="Proteomes" id="UP000706039"/>
    </source>
</evidence>
<evidence type="ECO:0000313" key="5">
    <source>
        <dbReference type="EMBL" id="MBY8821738.1"/>
    </source>
</evidence>
<proteinExistence type="predicted"/>
<evidence type="ECO:0000256" key="2">
    <source>
        <dbReference type="ARBA" id="ARBA00023125"/>
    </source>
</evidence>
<dbReference type="PROSITE" id="PS50956">
    <property type="entry name" value="HTH_ASNC_2"/>
    <property type="match status" value="1"/>
</dbReference>
<feature type="domain" description="HTH asnC-type" evidence="4">
    <location>
        <begin position="6"/>
        <end position="80"/>
    </location>
</feature>
<dbReference type="PRINTS" id="PR00033">
    <property type="entry name" value="HTHASNC"/>
</dbReference>
<evidence type="ECO:0000256" key="3">
    <source>
        <dbReference type="ARBA" id="ARBA00023163"/>
    </source>
</evidence>
<accession>A0ABS7PKB2</accession>
<dbReference type="Pfam" id="PF13404">
    <property type="entry name" value="HTH_AsnC-type"/>
    <property type="match status" value="1"/>
</dbReference>
<dbReference type="SUPFAM" id="SSF46785">
    <property type="entry name" value="Winged helix' DNA-binding domain"/>
    <property type="match status" value="1"/>
</dbReference>
<dbReference type="InterPro" id="IPR019888">
    <property type="entry name" value="Tscrpt_reg_AsnC-like"/>
</dbReference>
<keyword evidence="3" id="KW-0804">Transcription</keyword>
<name>A0ABS7PKB2_9SPHN</name>
<dbReference type="Proteomes" id="UP000706039">
    <property type="component" value="Unassembled WGS sequence"/>
</dbReference>
<dbReference type="Gene3D" id="3.30.70.920">
    <property type="match status" value="1"/>
</dbReference>
<gene>
    <name evidence="5" type="ORF">K7G82_05510</name>
</gene>
<dbReference type="PANTHER" id="PTHR30154">
    <property type="entry name" value="LEUCINE-RESPONSIVE REGULATORY PROTEIN"/>
    <property type="match status" value="1"/>
</dbReference>
<dbReference type="InterPro" id="IPR000485">
    <property type="entry name" value="AsnC-type_HTH_dom"/>
</dbReference>
<evidence type="ECO:0000259" key="4">
    <source>
        <dbReference type="PROSITE" id="PS50956"/>
    </source>
</evidence>
<dbReference type="InterPro" id="IPR036388">
    <property type="entry name" value="WH-like_DNA-bd_sf"/>
</dbReference>
<dbReference type="SUPFAM" id="SSF54909">
    <property type="entry name" value="Dimeric alpha+beta barrel"/>
    <property type="match status" value="1"/>
</dbReference>
<keyword evidence="1" id="KW-0805">Transcription regulation</keyword>
<keyword evidence="6" id="KW-1185">Reference proteome</keyword>
<dbReference type="EMBL" id="JAINVV010000003">
    <property type="protein sequence ID" value="MBY8821738.1"/>
    <property type="molecule type" value="Genomic_DNA"/>
</dbReference>